<dbReference type="GO" id="GO:0005876">
    <property type="term" value="C:spindle microtubule"/>
    <property type="evidence" value="ECO:0007669"/>
    <property type="project" value="InterPro"/>
</dbReference>
<dbReference type="InterPro" id="IPR013251">
    <property type="entry name" value="DASH_Spc19"/>
</dbReference>
<dbReference type="PANTHER" id="PTHR28262:SF1">
    <property type="entry name" value="DASH COMPLEX SUBUNIT SPC19"/>
    <property type="match status" value="1"/>
</dbReference>
<evidence type="ECO:0000256" key="13">
    <source>
        <dbReference type="SAM" id="Coils"/>
    </source>
</evidence>
<dbReference type="GO" id="GO:0008608">
    <property type="term" value="P:attachment of spindle microtubules to kinetochore"/>
    <property type="evidence" value="ECO:0007669"/>
    <property type="project" value="InterPro"/>
</dbReference>
<evidence type="ECO:0000256" key="9">
    <source>
        <dbReference type="ARBA" id="ARBA00023212"/>
    </source>
</evidence>
<gene>
    <name evidence="15" type="ORF">B0T11DRAFT_25345</name>
</gene>
<keyword evidence="6" id="KW-0158">Chromosome</keyword>
<feature type="coiled-coil region" evidence="13">
    <location>
        <begin position="75"/>
        <end position="102"/>
    </location>
</feature>
<sequence>MAGPSSYDDCVASLSHSLSFLTSSVQTLERATTDLPRLSTTLRTTRHFELIPQPSLAAAEASLRDEIGPYISLVLDRAETQVERQERRIETLKARSELLAGRMAAGDIDSVRGGGRPASSSRGDRGQVRTDGEHGLRVRALRTRKEGLKYSVERLELELEQKEKELRRRLGKS</sequence>
<evidence type="ECO:0000256" key="1">
    <source>
        <dbReference type="ARBA" id="ARBA00004123"/>
    </source>
</evidence>
<evidence type="ECO:0000256" key="5">
    <source>
        <dbReference type="ARBA" id="ARBA00016329"/>
    </source>
</evidence>
<keyword evidence="16" id="KW-1185">Reference proteome</keyword>
<comment type="similarity">
    <text evidence="4">Belongs to the DASH complex SPC19 family.</text>
</comment>
<keyword evidence="7" id="KW-0963">Cytoplasm</keyword>
<dbReference type="AlphaFoldDB" id="A0A8K0TRS4"/>
<evidence type="ECO:0000256" key="12">
    <source>
        <dbReference type="ARBA" id="ARBA00032583"/>
    </source>
</evidence>
<accession>A0A8K0TRS4</accession>
<dbReference type="PANTHER" id="PTHR28262">
    <property type="entry name" value="DASH COMPLEX SUBUNIT SPC19"/>
    <property type="match status" value="1"/>
</dbReference>
<keyword evidence="10" id="KW-0539">Nucleus</keyword>
<keyword evidence="11" id="KW-0137">Centromere</keyword>
<comment type="caution">
    <text evidence="15">The sequence shown here is derived from an EMBL/GenBank/DDBJ whole genome shotgun (WGS) entry which is preliminary data.</text>
</comment>
<dbReference type="EMBL" id="JAGPXD010000001">
    <property type="protein sequence ID" value="KAH7376975.1"/>
    <property type="molecule type" value="Genomic_DNA"/>
</dbReference>
<comment type="subcellular location">
    <subcellularLocation>
        <location evidence="3">Chromosome</location>
        <location evidence="3">Centromere</location>
        <location evidence="3">Kinetochore</location>
    </subcellularLocation>
    <subcellularLocation>
        <location evidence="2">Cytoplasm</location>
        <location evidence="2">Cytoskeleton</location>
        <location evidence="2">Spindle</location>
    </subcellularLocation>
    <subcellularLocation>
        <location evidence="1">Nucleus</location>
    </subcellularLocation>
</comment>
<dbReference type="OrthoDB" id="3361333at2759"/>
<feature type="region of interest" description="Disordered" evidence="14">
    <location>
        <begin position="107"/>
        <end position="138"/>
    </location>
</feature>
<evidence type="ECO:0000256" key="6">
    <source>
        <dbReference type="ARBA" id="ARBA00022454"/>
    </source>
</evidence>
<keyword evidence="8" id="KW-0995">Kinetochore</keyword>
<proteinExistence type="inferred from homology"/>
<evidence type="ECO:0000256" key="8">
    <source>
        <dbReference type="ARBA" id="ARBA00022838"/>
    </source>
</evidence>
<dbReference type="GO" id="GO:0042729">
    <property type="term" value="C:DASH complex"/>
    <property type="evidence" value="ECO:0007669"/>
    <property type="project" value="InterPro"/>
</dbReference>
<protein>
    <recommendedName>
        <fullName evidence="5">DASH complex subunit SPC19</fullName>
    </recommendedName>
    <alternativeName>
        <fullName evidence="12">Outer kinetochore protein SPC19</fullName>
    </alternativeName>
</protein>
<name>A0A8K0TRS4_9PEZI</name>
<feature type="coiled-coil region" evidence="13">
    <location>
        <begin position="138"/>
        <end position="172"/>
    </location>
</feature>
<keyword evidence="13" id="KW-0175">Coiled coil</keyword>
<keyword evidence="9" id="KW-0206">Cytoskeleton</keyword>
<evidence type="ECO:0000313" key="15">
    <source>
        <dbReference type="EMBL" id="KAH7376975.1"/>
    </source>
</evidence>
<evidence type="ECO:0000256" key="11">
    <source>
        <dbReference type="ARBA" id="ARBA00023328"/>
    </source>
</evidence>
<organism evidence="15 16">
    <name type="scientific">Plectosphaerella cucumerina</name>
    <dbReference type="NCBI Taxonomy" id="40658"/>
    <lineage>
        <taxon>Eukaryota</taxon>
        <taxon>Fungi</taxon>
        <taxon>Dikarya</taxon>
        <taxon>Ascomycota</taxon>
        <taxon>Pezizomycotina</taxon>
        <taxon>Sordariomycetes</taxon>
        <taxon>Hypocreomycetidae</taxon>
        <taxon>Glomerellales</taxon>
        <taxon>Plectosphaerellaceae</taxon>
        <taxon>Plectosphaerella</taxon>
    </lineage>
</organism>
<evidence type="ECO:0000256" key="2">
    <source>
        <dbReference type="ARBA" id="ARBA00004186"/>
    </source>
</evidence>
<evidence type="ECO:0000256" key="10">
    <source>
        <dbReference type="ARBA" id="ARBA00023242"/>
    </source>
</evidence>
<reference evidence="15" key="1">
    <citation type="journal article" date="2021" name="Nat. Commun.">
        <title>Genetic determinants of endophytism in the Arabidopsis root mycobiome.</title>
        <authorList>
            <person name="Mesny F."/>
            <person name="Miyauchi S."/>
            <person name="Thiergart T."/>
            <person name="Pickel B."/>
            <person name="Atanasova L."/>
            <person name="Karlsson M."/>
            <person name="Huettel B."/>
            <person name="Barry K.W."/>
            <person name="Haridas S."/>
            <person name="Chen C."/>
            <person name="Bauer D."/>
            <person name="Andreopoulos W."/>
            <person name="Pangilinan J."/>
            <person name="LaButti K."/>
            <person name="Riley R."/>
            <person name="Lipzen A."/>
            <person name="Clum A."/>
            <person name="Drula E."/>
            <person name="Henrissat B."/>
            <person name="Kohler A."/>
            <person name="Grigoriev I.V."/>
            <person name="Martin F.M."/>
            <person name="Hacquard S."/>
        </authorList>
    </citation>
    <scope>NUCLEOTIDE SEQUENCE</scope>
    <source>
        <strain evidence="15">MPI-CAGE-AT-0016</strain>
    </source>
</reference>
<evidence type="ECO:0000313" key="16">
    <source>
        <dbReference type="Proteomes" id="UP000813385"/>
    </source>
</evidence>
<evidence type="ECO:0000256" key="3">
    <source>
        <dbReference type="ARBA" id="ARBA00004629"/>
    </source>
</evidence>
<feature type="compositionally biased region" description="Basic and acidic residues" evidence="14">
    <location>
        <begin position="122"/>
        <end position="136"/>
    </location>
</feature>
<dbReference type="Proteomes" id="UP000813385">
    <property type="component" value="Unassembled WGS sequence"/>
</dbReference>
<evidence type="ECO:0000256" key="14">
    <source>
        <dbReference type="SAM" id="MobiDB-lite"/>
    </source>
</evidence>
<dbReference type="Pfam" id="PF08287">
    <property type="entry name" value="DASH_Spc19"/>
    <property type="match status" value="1"/>
</dbReference>
<evidence type="ECO:0000256" key="7">
    <source>
        <dbReference type="ARBA" id="ARBA00022490"/>
    </source>
</evidence>
<evidence type="ECO:0000256" key="4">
    <source>
        <dbReference type="ARBA" id="ARBA00008952"/>
    </source>
</evidence>